<feature type="domain" description="J" evidence="7">
    <location>
        <begin position="21"/>
        <end position="87"/>
    </location>
</feature>
<dbReference type="InterPro" id="IPR052094">
    <property type="entry name" value="Pre-mRNA-splicing_ERAD"/>
</dbReference>
<evidence type="ECO:0000256" key="5">
    <source>
        <dbReference type="ARBA" id="ARBA00023242"/>
    </source>
</evidence>
<dbReference type="GeneID" id="19322483"/>
<keyword evidence="5" id="KW-0539">Nucleus</keyword>
<organism evidence="8 9">
    <name type="scientific">Phaeoacremonium minimum (strain UCR-PA7)</name>
    <name type="common">Esca disease fungus</name>
    <name type="synonym">Togninia minima</name>
    <dbReference type="NCBI Taxonomy" id="1286976"/>
    <lineage>
        <taxon>Eukaryota</taxon>
        <taxon>Fungi</taxon>
        <taxon>Dikarya</taxon>
        <taxon>Ascomycota</taxon>
        <taxon>Pezizomycotina</taxon>
        <taxon>Sordariomycetes</taxon>
        <taxon>Sordariomycetidae</taxon>
        <taxon>Togniniales</taxon>
        <taxon>Togniniaceae</taxon>
        <taxon>Phaeoacremonium</taxon>
    </lineage>
</organism>
<feature type="region of interest" description="Disordered" evidence="6">
    <location>
        <begin position="101"/>
        <end position="287"/>
    </location>
</feature>
<dbReference type="PROSITE" id="PS50076">
    <property type="entry name" value="DNAJ_2"/>
    <property type="match status" value="1"/>
</dbReference>
<evidence type="ECO:0000256" key="1">
    <source>
        <dbReference type="ARBA" id="ARBA00004123"/>
    </source>
</evidence>
<keyword evidence="3" id="KW-0963">Cytoplasm</keyword>
<dbReference type="KEGG" id="tmn:UCRPA7_2254"/>
<dbReference type="OrthoDB" id="376357at2759"/>
<dbReference type="Gene3D" id="1.10.287.110">
    <property type="entry name" value="DnaJ domain"/>
    <property type="match status" value="1"/>
</dbReference>
<evidence type="ECO:0000256" key="6">
    <source>
        <dbReference type="SAM" id="MobiDB-lite"/>
    </source>
</evidence>
<feature type="compositionally biased region" description="Low complexity" evidence="6">
    <location>
        <begin position="213"/>
        <end position="222"/>
    </location>
</feature>
<dbReference type="AlphaFoldDB" id="R8BSA4"/>
<dbReference type="InterPro" id="IPR036869">
    <property type="entry name" value="J_dom_sf"/>
</dbReference>
<dbReference type="SUPFAM" id="SSF46565">
    <property type="entry name" value="Chaperone J-domain"/>
    <property type="match status" value="1"/>
</dbReference>
<reference evidence="9" key="1">
    <citation type="journal article" date="2013" name="Genome Announc.">
        <title>Draft genome sequence of the ascomycete Phaeoacremonium aleophilum strain UCR-PA7, a causal agent of the esca disease complex in grapevines.</title>
        <authorList>
            <person name="Blanco-Ulate B."/>
            <person name="Rolshausen P."/>
            <person name="Cantu D."/>
        </authorList>
    </citation>
    <scope>NUCLEOTIDE SEQUENCE [LARGE SCALE GENOMIC DNA]</scope>
    <source>
        <strain evidence="9">UCR-PA7</strain>
    </source>
</reference>
<keyword evidence="9" id="KW-1185">Reference proteome</keyword>
<proteinExistence type="predicted"/>
<dbReference type="GO" id="GO:0000390">
    <property type="term" value="P:spliceosomal complex disassembly"/>
    <property type="evidence" value="ECO:0007669"/>
    <property type="project" value="TreeGrafter"/>
</dbReference>
<name>R8BSA4_PHAM7</name>
<sequence>MEKDKQELLVAAKAFAADNVDLYELLGLEDKTVTEQSVIQRAWRKASMHAHPDKARESFSKDVWERYGLARDVLIDEDARATYQKSRAAAAQRKLQTEALSAKRRRLKDELEEAERGAKRMKEDDIARQAELERERVASAAKGRAYMEERKRQLAEAEAREKDREKQKEENLDDKIRELERRLEEKARKKAEKKARKNGLPVVPQQSDATKTAEPSPKASESVPPPPPQNPRADPLIPTDQNGAAAPAAVPKPNWKTTMERLKAAEAARQERKRREVEPAEAPKVVS</sequence>
<dbReference type="HOGENOM" id="CLU_073392_0_0_1"/>
<dbReference type="PANTHER" id="PTHR44313:SF1">
    <property type="entry name" value="DNAJ HOMOLOG SUBFAMILY C MEMBER 17"/>
    <property type="match status" value="1"/>
</dbReference>
<feature type="compositionally biased region" description="Basic residues" evidence="6">
    <location>
        <begin position="188"/>
        <end position="197"/>
    </location>
</feature>
<dbReference type="InterPro" id="IPR001623">
    <property type="entry name" value="DnaJ_domain"/>
</dbReference>
<evidence type="ECO:0000256" key="2">
    <source>
        <dbReference type="ARBA" id="ARBA00004496"/>
    </source>
</evidence>
<evidence type="ECO:0000313" key="9">
    <source>
        <dbReference type="Proteomes" id="UP000014074"/>
    </source>
</evidence>
<protein>
    <recommendedName>
        <fullName evidence="7">J domain-containing protein</fullName>
    </recommendedName>
</protein>
<feature type="compositionally biased region" description="Basic and acidic residues" evidence="6">
    <location>
        <begin position="258"/>
        <end position="278"/>
    </location>
</feature>
<dbReference type="Proteomes" id="UP000014074">
    <property type="component" value="Unassembled WGS sequence"/>
</dbReference>
<evidence type="ECO:0000256" key="4">
    <source>
        <dbReference type="ARBA" id="ARBA00023186"/>
    </source>
</evidence>
<feature type="compositionally biased region" description="Basic and acidic residues" evidence="6">
    <location>
        <begin position="145"/>
        <end position="187"/>
    </location>
</feature>
<evidence type="ECO:0000259" key="7">
    <source>
        <dbReference type="PROSITE" id="PS50076"/>
    </source>
</evidence>
<dbReference type="Pfam" id="PF00226">
    <property type="entry name" value="DnaJ"/>
    <property type="match status" value="1"/>
</dbReference>
<dbReference type="GO" id="GO:0005681">
    <property type="term" value="C:spliceosomal complex"/>
    <property type="evidence" value="ECO:0007669"/>
    <property type="project" value="TreeGrafter"/>
</dbReference>
<keyword evidence="4" id="KW-0143">Chaperone</keyword>
<dbReference type="PANTHER" id="PTHR44313">
    <property type="entry name" value="DNAJ HOMOLOG SUBFAMILY C MEMBER 17"/>
    <property type="match status" value="1"/>
</dbReference>
<evidence type="ECO:0000256" key="3">
    <source>
        <dbReference type="ARBA" id="ARBA00022490"/>
    </source>
</evidence>
<dbReference type="eggNOG" id="KOG0691">
    <property type="taxonomic scope" value="Eukaryota"/>
</dbReference>
<accession>R8BSA4</accession>
<evidence type="ECO:0000313" key="8">
    <source>
        <dbReference type="EMBL" id="EOO02242.1"/>
    </source>
</evidence>
<dbReference type="GO" id="GO:0005737">
    <property type="term" value="C:cytoplasm"/>
    <property type="evidence" value="ECO:0007669"/>
    <property type="project" value="UniProtKB-SubCell"/>
</dbReference>
<feature type="compositionally biased region" description="Basic and acidic residues" evidence="6">
    <location>
        <begin position="114"/>
        <end position="137"/>
    </location>
</feature>
<dbReference type="EMBL" id="KB932928">
    <property type="protein sequence ID" value="EOO02242.1"/>
    <property type="molecule type" value="Genomic_DNA"/>
</dbReference>
<comment type="subcellular location">
    <subcellularLocation>
        <location evidence="2">Cytoplasm</location>
    </subcellularLocation>
    <subcellularLocation>
        <location evidence="1">Nucleus</location>
    </subcellularLocation>
</comment>
<dbReference type="RefSeq" id="XP_007913017.1">
    <property type="nucleotide sequence ID" value="XM_007914826.1"/>
</dbReference>
<gene>
    <name evidence="8" type="ORF">UCRPA7_2254</name>
</gene>